<dbReference type="Gene3D" id="3.30.1330.120">
    <property type="entry name" value="2-methylcitrate dehydratase PrpD"/>
    <property type="match status" value="1"/>
</dbReference>
<protein>
    <submittedName>
        <fullName evidence="4">MmgE/PrpD family protein</fullName>
    </submittedName>
</protein>
<dbReference type="InterPro" id="IPR042183">
    <property type="entry name" value="MmgE/PrpD_sf_1"/>
</dbReference>
<dbReference type="InterPro" id="IPR036148">
    <property type="entry name" value="MmgE/PrpD_sf"/>
</dbReference>
<dbReference type="SUPFAM" id="SSF103378">
    <property type="entry name" value="2-methylcitrate dehydratase PrpD"/>
    <property type="match status" value="1"/>
</dbReference>
<dbReference type="InterPro" id="IPR042188">
    <property type="entry name" value="MmgE/PrpD_sf_2"/>
</dbReference>
<dbReference type="InterPro" id="IPR005656">
    <property type="entry name" value="MmgE_PrpD"/>
</dbReference>
<accession>A0A5C8PPE4</accession>
<dbReference type="Pfam" id="PF03972">
    <property type="entry name" value="MmgE_PrpD_N"/>
    <property type="match status" value="1"/>
</dbReference>
<dbReference type="EMBL" id="VDUZ01000011">
    <property type="protein sequence ID" value="TXL76419.1"/>
    <property type="molecule type" value="Genomic_DNA"/>
</dbReference>
<dbReference type="Pfam" id="PF19305">
    <property type="entry name" value="MmgE_PrpD_C"/>
    <property type="match status" value="1"/>
</dbReference>
<evidence type="ECO:0000259" key="2">
    <source>
        <dbReference type="Pfam" id="PF03972"/>
    </source>
</evidence>
<gene>
    <name evidence="4" type="ORF">FHP25_12290</name>
</gene>
<dbReference type="OrthoDB" id="5415580at2"/>
<dbReference type="Proteomes" id="UP000321638">
    <property type="component" value="Unassembled WGS sequence"/>
</dbReference>
<feature type="domain" description="MmgE/PrpD C-terminal" evidence="3">
    <location>
        <begin position="266"/>
        <end position="416"/>
    </location>
</feature>
<dbReference type="InterPro" id="IPR045336">
    <property type="entry name" value="MmgE_PrpD_N"/>
</dbReference>
<dbReference type="Gene3D" id="1.10.4100.10">
    <property type="entry name" value="2-methylcitrate dehydratase PrpD"/>
    <property type="match status" value="1"/>
</dbReference>
<proteinExistence type="inferred from homology"/>
<dbReference type="InterPro" id="IPR045337">
    <property type="entry name" value="MmgE_PrpD_C"/>
</dbReference>
<comment type="similarity">
    <text evidence="1">Belongs to the PrpD family.</text>
</comment>
<dbReference type="PANTHER" id="PTHR16943">
    <property type="entry name" value="2-METHYLCITRATE DEHYDRATASE-RELATED"/>
    <property type="match status" value="1"/>
</dbReference>
<dbReference type="GO" id="GO:0016829">
    <property type="term" value="F:lyase activity"/>
    <property type="evidence" value="ECO:0007669"/>
    <property type="project" value="InterPro"/>
</dbReference>
<evidence type="ECO:0000259" key="3">
    <source>
        <dbReference type="Pfam" id="PF19305"/>
    </source>
</evidence>
<feature type="domain" description="MmgE/PrpD N-terminal" evidence="2">
    <location>
        <begin position="26"/>
        <end position="245"/>
    </location>
</feature>
<dbReference type="AlphaFoldDB" id="A0A5C8PPE4"/>
<dbReference type="PANTHER" id="PTHR16943:SF8">
    <property type="entry name" value="2-METHYLCITRATE DEHYDRATASE"/>
    <property type="match status" value="1"/>
</dbReference>
<evidence type="ECO:0000313" key="4">
    <source>
        <dbReference type="EMBL" id="TXL76419.1"/>
    </source>
</evidence>
<reference evidence="4 5" key="1">
    <citation type="submission" date="2019-06" db="EMBL/GenBank/DDBJ databases">
        <title>New taxonomy in bacterial strain CC-CFT640, isolated from vineyard.</title>
        <authorList>
            <person name="Lin S.-Y."/>
            <person name="Tsai C.-F."/>
            <person name="Young C.-C."/>
        </authorList>
    </citation>
    <scope>NUCLEOTIDE SEQUENCE [LARGE SCALE GENOMIC DNA]</scope>
    <source>
        <strain evidence="4 5">CC-CFT640</strain>
    </source>
</reference>
<dbReference type="RefSeq" id="WP_147847227.1">
    <property type="nucleotide sequence ID" value="NZ_DATAJT010000613.1"/>
</dbReference>
<comment type="caution">
    <text evidence="4">The sequence shown here is derived from an EMBL/GenBank/DDBJ whole genome shotgun (WGS) entry which is preliminary data.</text>
</comment>
<organism evidence="4 5">
    <name type="scientific">Vineibacter terrae</name>
    <dbReference type="NCBI Taxonomy" id="2586908"/>
    <lineage>
        <taxon>Bacteria</taxon>
        <taxon>Pseudomonadati</taxon>
        <taxon>Pseudomonadota</taxon>
        <taxon>Alphaproteobacteria</taxon>
        <taxon>Hyphomicrobiales</taxon>
        <taxon>Vineibacter</taxon>
    </lineage>
</organism>
<evidence type="ECO:0000313" key="5">
    <source>
        <dbReference type="Proteomes" id="UP000321638"/>
    </source>
</evidence>
<sequence length="448" mass="46983">MNDDRPTGLTRSLAGLLRRPIVAADRRRAALHVLDWLGCAAAGAKTPPGLAMIAYGRTLAAGSCRAVGGLSLASRDAAIVNGAVGNVLEMDDFYRTALVHPGPVVVPAALAVAQETGATGEALLDALVRGFEVMIRVGRSVGPTHYKHFHNTATCGVFGSAAAAGSLLGLDEAQMVDALGNAGTQASGLWQCRLEDTMSKQLHNGRAAQAGLIAAQLATHGFTGAEHILEGPLGFYSGMCPDAEPALLLAEPDAPWLLHGASFKPWPACRHAHPTIDAVLAAREAVDIGRVRRIIVETYRDAIGVCDRPTPRTAVEAKFSLQHASAVVLLRGRPDLADFDAPAAADPDIATLRAKVELHESEAYTRAYPAHFGASLRIELEDGEVVTRDIADALGDPENPLPEAALRAKAQMLLASAGYPRHTVDDMLDAAVALERGGGVDALMRCLA</sequence>
<name>A0A5C8PPE4_9HYPH</name>
<evidence type="ECO:0000256" key="1">
    <source>
        <dbReference type="ARBA" id="ARBA00006174"/>
    </source>
</evidence>
<keyword evidence="5" id="KW-1185">Reference proteome</keyword>